<dbReference type="AlphaFoldDB" id="A0A975ARV8"/>
<keyword evidence="1" id="KW-1133">Transmembrane helix</keyword>
<proteinExistence type="predicted"/>
<evidence type="ECO:0000256" key="1">
    <source>
        <dbReference type="SAM" id="Phobius"/>
    </source>
</evidence>
<protein>
    <recommendedName>
        <fullName evidence="4">DUF3149 domain-containing protein</fullName>
    </recommendedName>
</protein>
<name>A0A975ARV8_9GAMM</name>
<feature type="transmembrane region" description="Helical" evidence="1">
    <location>
        <begin position="22"/>
        <end position="45"/>
    </location>
</feature>
<sequence length="50" mass="5406">MIDLTPLISMIRDALHADSATLAYVVCLGALGVALYALHVALVALRRERK</sequence>
<dbReference type="Proteomes" id="UP000639274">
    <property type="component" value="Chromosome"/>
</dbReference>
<keyword evidence="3" id="KW-1185">Reference proteome</keyword>
<dbReference type="RefSeq" id="WP_200613332.1">
    <property type="nucleotide sequence ID" value="NZ_CP071518.1"/>
</dbReference>
<evidence type="ECO:0000313" key="3">
    <source>
        <dbReference type="Proteomes" id="UP000639274"/>
    </source>
</evidence>
<evidence type="ECO:0008006" key="4">
    <source>
        <dbReference type="Google" id="ProtNLM"/>
    </source>
</evidence>
<dbReference type="EMBL" id="CP071518">
    <property type="protein sequence ID" value="QSX78112.1"/>
    <property type="molecule type" value="Genomic_DNA"/>
</dbReference>
<keyword evidence="1" id="KW-0472">Membrane</keyword>
<dbReference type="KEGG" id="lsf:I8J32_015655"/>
<gene>
    <name evidence="2" type="ORF">I8J32_015655</name>
</gene>
<organism evidence="2 3">
    <name type="scientific">Agrilutibacter solisilvae</name>
    <dbReference type="NCBI Taxonomy" id="2763317"/>
    <lineage>
        <taxon>Bacteria</taxon>
        <taxon>Pseudomonadati</taxon>
        <taxon>Pseudomonadota</taxon>
        <taxon>Gammaproteobacteria</taxon>
        <taxon>Lysobacterales</taxon>
        <taxon>Lysobacteraceae</taxon>
        <taxon>Agrilutibacter</taxon>
    </lineage>
</organism>
<keyword evidence="1" id="KW-0812">Transmembrane</keyword>
<evidence type="ECO:0000313" key="2">
    <source>
        <dbReference type="EMBL" id="QSX78112.1"/>
    </source>
</evidence>
<accession>A0A975ARV8</accession>
<reference evidence="2 3" key="1">
    <citation type="submission" date="2021-03" db="EMBL/GenBank/DDBJ databases">
        <title>Lysobacter sp. nov. isolated from soil of gangwondo yeongwol, south Korea.</title>
        <authorList>
            <person name="Kim K.R."/>
            <person name="Kim K.H."/>
            <person name="Jeon C.O."/>
        </authorList>
    </citation>
    <scope>NUCLEOTIDE SEQUENCE [LARGE SCALE GENOMIC DNA]</scope>
    <source>
        <strain evidence="2 3">R19</strain>
    </source>
</reference>